<feature type="compositionally biased region" description="Polar residues" evidence="1">
    <location>
        <begin position="90"/>
        <end position="112"/>
    </location>
</feature>
<proteinExistence type="predicted"/>
<dbReference type="EMBL" id="CP026250">
    <property type="protein sequence ID" value="AWP05214.1"/>
    <property type="molecule type" value="Genomic_DNA"/>
</dbReference>
<evidence type="ECO:0000256" key="1">
    <source>
        <dbReference type="SAM" id="MobiDB-lite"/>
    </source>
</evidence>
<keyword evidence="3" id="KW-1185">Reference proteome</keyword>
<dbReference type="AlphaFoldDB" id="A0A2U9BM88"/>
<feature type="compositionally biased region" description="Basic and acidic residues" evidence="1">
    <location>
        <begin position="20"/>
        <end position="34"/>
    </location>
</feature>
<feature type="region of interest" description="Disordered" evidence="1">
    <location>
        <begin position="19"/>
        <end position="118"/>
    </location>
</feature>
<protein>
    <submittedName>
        <fullName evidence="2">Uncharacterized protein</fullName>
    </submittedName>
</protein>
<gene>
    <name evidence="2" type="ORF">SMAX5B_011544</name>
</gene>
<evidence type="ECO:0000313" key="2">
    <source>
        <dbReference type="EMBL" id="AWP05214.1"/>
    </source>
</evidence>
<accession>A0A2U9BM88</accession>
<evidence type="ECO:0000313" key="3">
    <source>
        <dbReference type="Proteomes" id="UP000246464"/>
    </source>
</evidence>
<reference evidence="2 3" key="1">
    <citation type="submission" date="2017-12" db="EMBL/GenBank/DDBJ databases">
        <title>Integrating genomic resources of turbot (Scophthalmus maximus) in depth evaluation of genetic and physical mapping variation across individuals.</title>
        <authorList>
            <person name="Martinez P."/>
        </authorList>
    </citation>
    <scope>NUCLEOTIDE SEQUENCE [LARGE SCALE GENOMIC DNA]</scope>
</reference>
<name>A0A2U9BM88_SCOMX</name>
<dbReference type="Proteomes" id="UP000246464">
    <property type="component" value="Chromosome 8"/>
</dbReference>
<feature type="compositionally biased region" description="Basic residues" evidence="1">
    <location>
        <begin position="35"/>
        <end position="44"/>
    </location>
</feature>
<sequence length="118" mass="12886">MKRGPQCVAYLKILASGGYEAERAEAPLGDDGRHRNGKTRRRHLGSTNSSPDGDRTTRSHSVRSGSKSTQRRRKNPPWAGGKVRGKASQAAFSSNAEKISDSNSPCVGSLSRQEQRHR</sequence>
<organism evidence="2 3">
    <name type="scientific">Scophthalmus maximus</name>
    <name type="common">Turbot</name>
    <name type="synonym">Psetta maxima</name>
    <dbReference type="NCBI Taxonomy" id="52904"/>
    <lineage>
        <taxon>Eukaryota</taxon>
        <taxon>Metazoa</taxon>
        <taxon>Chordata</taxon>
        <taxon>Craniata</taxon>
        <taxon>Vertebrata</taxon>
        <taxon>Euteleostomi</taxon>
        <taxon>Actinopterygii</taxon>
        <taxon>Neopterygii</taxon>
        <taxon>Teleostei</taxon>
        <taxon>Neoteleostei</taxon>
        <taxon>Acanthomorphata</taxon>
        <taxon>Carangaria</taxon>
        <taxon>Pleuronectiformes</taxon>
        <taxon>Pleuronectoidei</taxon>
        <taxon>Scophthalmidae</taxon>
        <taxon>Scophthalmus</taxon>
    </lineage>
</organism>